<dbReference type="InterPro" id="IPR013105">
    <property type="entry name" value="TPR_2"/>
</dbReference>
<dbReference type="Gene3D" id="3.90.226.10">
    <property type="entry name" value="2-enoyl-CoA Hydratase, Chain A, domain 1"/>
    <property type="match status" value="1"/>
</dbReference>
<evidence type="ECO:0000259" key="5">
    <source>
        <dbReference type="SMART" id="SM00245"/>
    </source>
</evidence>
<feature type="repeat" description="TPR" evidence="3">
    <location>
        <begin position="372"/>
        <end position="405"/>
    </location>
</feature>
<dbReference type="EMBL" id="FUZE01000014">
    <property type="protein sequence ID" value="SKB91400.1"/>
    <property type="molecule type" value="Genomic_DNA"/>
</dbReference>
<evidence type="ECO:0000313" key="6">
    <source>
        <dbReference type="EMBL" id="SKB91400.1"/>
    </source>
</evidence>
<dbReference type="Pfam" id="PF03572">
    <property type="entry name" value="Peptidase_S41"/>
    <property type="match status" value="1"/>
</dbReference>
<keyword evidence="2 3" id="KW-0802">TPR repeat</keyword>
<dbReference type="PANTHER" id="PTHR11261:SF3">
    <property type="entry name" value="RETINOL-BINDING PROTEIN 3"/>
    <property type="match status" value="1"/>
</dbReference>
<dbReference type="GO" id="GO:0004252">
    <property type="term" value="F:serine-type endopeptidase activity"/>
    <property type="evidence" value="ECO:0007669"/>
    <property type="project" value="UniProtKB-EC"/>
</dbReference>
<dbReference type="KEGG" id="cbp:EB354_10960"/>
<feature type="domain" description="Tail specific protease" evidence="5">
    <location>
        <begin position="119"/>
        <end position="316"/>
    </location>
</feature>
<sequence length="419" mass="47320">MKVYFKTMLLMLLLILQNLQNAKAQEKNSLQTKEKREIITSIKTHLAESYIDLDLSKKMITELDKNLKSKTYDKITSPAEFSKKLTEDLQSVSKDLHLKVQFEPERIAQGKLVVSEEKKLEAEKKMGMQMAEINYGFTEAKILDGNIGYLNLRMFSDVKYAEETATATMNFLSNTKAIIIDLRTNGGGVPSMMQLLSSYFFDETPVLLSDFYERKTDTKTQLYSLANVNGKRSSNKPIYILTSKQTFSAAEAFAYTLKNLNKAIVVGEVTKGGANRTKRININEEFTISVPYIQSIHPITKTNWEGKGVHPNINTNENEAFVYAYIDAINKTNIKNIEAILNKIGYAFLKEKSVDNAIIVFQENAKLSPNNANNWDSLGEAYFINGDKENALKSYQKALALDPNSESAKAMIQKLETIK</sequence>
<keyword evidence="4" id="KW-0732">Signal</keyword>
<dbReference type="GO" id="GO:0006508">
    <property type="term" value="P:proteolysis"/>
    <property type="evidence" value="ECO:0007669"/>
    <property type="project" value="UniProtKB-KW"/>
</dbReference>
<dbReference type="CDD" id="cd07563">
    <property type="entry name" value="Peptidase_S41_IRBP"/>
    <property type="match status" value="1"/>
</dbReference>
<protein>
    <submittedName>
        <fullName evidence="7">Tail-specific protease</fullName>
        <ecNumber evidence="7">3.4.21.102</ecNumber>
    </submittedName>
    <submittedName>
        <fullName evidence="6">Tetratricopeptide repeat-containing protein</fullName>
    </submittedName>
</protein>
<reference evidence="6 8" key="1">
    <citation type="submission" date="2017-02" db="EMBL/GenBank/DDBJ databases">
        <authorList>
            <person name="Varghese N."/>
            <person name="Submissions S."/>
        </authorList>
    </citation>
    <scope>NUCLEOTIDE SEQUENCE [LARGE SCALE GENOMIC DNA]</scope>
    <source>
        <strain evidence="6 8">DSM 16775</strain>
    </source>
</reference>
<dbReference type="PANTHER" id="PTHR11261">
    <property type="entry name" value="INTERPHOTORECEPTOR RETINOID-BINDING PROTEIN"/>
    <property type="match status" value="1"/>
</dbReference>
<evidence type="ECO:0000256" key="2">
    <source>
        <dbReference type="ARBA" id="ARBA00022803"/>
    </source>
</evidence>
<dbReference type="InterPro" id="IPR029045">
    <property type="entry name" value="ClpP/crotonase-like_dom_sf"/>
</dbReference>
<keyword evidence="7" id="KW-0378">Hydrolase</keyword>
<dbReference type="SUPFAM" id="SSF52096">
    <property type="entry name" value="ClpP/crotonase"/>
    <property type="match status" value="1"/>
</dbReference>
<evidence type="ECO:0000313" key="7">
    <source>
        <dbReference type="EMBL" id="SQA90092.1"/>
    </source>
</evidence>
<dbReference type="EMBL" id="UAVR01000011">
    <property type="protein sequence ID" value="SQA90092.1"/>
    <property type="molecule type" value="Genomic_DNA"/>
</dbReference>
<dbReference type="EC" id="3.4.21.102" evidence="7"/>
<gene>
    <name evidence="7" type="primary">prc_2</name>
    <name evidence="7" type="ORF">NCTC11212_02304</name>
    <name evidence="6" type="ORF">SAMN05421800_11414</name>
</gene>
<evidence type="ECO:0000313" key="9">
    <source>
        <dbReference type="Proteomes" id="UP000251937"/>
    </source>
</evidence>
<accession>A0AAX2ILT9</accession>
<name>A0AAX2ILT9_9FLAO</name>
<evidence type="ECO:0000256" key="4">
    <source>
        <dbReference type="SAM" id="SignalP"/>
    </source>
</evidence>
<dbReference type="Pfam" id="PF11918">
    <property type="entry name" value="Peptidase_S41_N"/>
    <property type="match status" value="1"/>
</dbReference>
<dbReference type="Gene3D" id="1.25.40.10">
    <property type="entry name" value="Tetratricopeptide repeat domain"/>
    <property type="match status" value="1"/>
</dbReference>
<keyword evidence="1" id="KW-0677">Repeat</keyword>
<proteinExistence type="predicted"/>
<dbReference type="Proteomes" id="UP000251937">
    <property type="component" value="Unassembled WGS sequence"/>
</dbReference>
<evidence type="ECO:0000256" key="1">
    <source>
        <dbReference type="ARBA" id="ARBA00022737"/>
    </source>
</evidence>
<dbReference type="InterPro" id="IPR005151">
    <property type="entry name" value="Tail-specific_protease"/>
</dbReference>
<evidence type="ECO:0000313" key="8">
    <source>
        <dbReference type="Proteomes" id="UP000190669"/>
    </source>
</evidence>
<comment type="caution">
    <text evidence="7">The sequence shown here is derived from an EMBL/GenBank/DDBJ whole genome shotgun (WGS) entry which is preliminary data.</text>
</comment>
<dbReference type="SUPFAM" id="SSF48452">
    <property type="entry name" value="TPR-like"/>
    <property type="match status" value="1"/>
</dbReference>
<organism evidence="7 9">
    <name type="scientific">Chryseobacterium balustinum</name>
    <dbReference type="NCBI Taxonomy" id="246"/>
    <lineage>
        <taxon>Bacteria</taxon>
        <taxon>Pseudomonadati</taxon>
        <taxon>Bacteroidota</taxon>
        <taxon>Flavobacteriia</taxon>
        <taxon>Flavobacteriales</taxon>
        <taxon>Weeksellaceae</taxon>
        <taxon>Chryseobacterium group</taxon>
        <taxon>Chryseobacterium</taxon>
    </lineage>
</organism>
<dbReference type="InterPro" id="IPR019734">
    <property type="entry name" value="TPR_rpt"/>
</dbReference>
<dbReference type="Gene3D" id="3.30.750.44">
    <property type="match status" value="1"/>
</dbReference>
<reference evidence="7 9" key="2">
    <citation type="submission" date="2018-06" db="EMBL/GenBank/DDBJ databases">
        <authorList>
            <consortium name="Pathogen Informatics"/>
            <person name="Doyle S."/>
        </authorList>
    </citation>
    <scope>NUCLEOTIDE SEQUENCE [LARGE SCALE GENOMIC DNA]</scope>
    <source>
        <strain evidence="7 9">NCTC11212</strain>
    </source>
</reference>
<keyword evidence="8" id="KW-1185">Reference proteome</keyword>
<feature type="signal peptide" evidence="4">
    <location>
        <begin position="1"/>
        <end position="24"/>
    </location>
</feature>
<keyword evidence="7" id="KW-0645">Protease</keyword>
<evidence type="ECO:0000256" key="3">
    <source>
        <dbReference type="PROSITE-ProRule" id="PRU00339"/>
    </source>
</evidence>
<feature type="chain" id="PRO_5043634673" evidence="4">
    <location>
        <begin position="25"/>
        <end position="419"/>
    </location>
</feature>
<dbReference type="Proteomes" id="UP000190669">
    <property type="component" value="Unassembled WGS sequence"/>
</dbReference>
<dbReference type="SMART" id="SM00028">
    <property type="entry name" value="TPR"/>
    <property type="match status" value="2"/>
</dbReference>
<dbReference type="Pfam" id="PF07719">
    <property type="entry name" value="TPR_2"/>
    <property type="match status" value="1"/>
</dbReference>
<dbReference type="PROSITE" id="PS50293">
    <property type="entry name" value="TPR_REGION"/>
    <property type="match status" value="1"/>
</dbReference>
<dbReference type="RefSeq" id="WP_079465976.1">
    <property type="nucleotide sequence ID" value="NZ_FUZE01000014.1"/>
</dbReference>
<dbReference type="AlphaFoldDB" id="A0AAX2ILT9"/>
<dbReference type="PROSITE" id="PS50005">
    <property type="entry name" value="TPR"/>
    <property type="match status" value="2"/>
</dbReference>
<feature type="repeat" description="TPR" evidence="3">
    <location>
        <begin position="338"/>
        <end position="371"/>
    </location>
</feature>
<dbReference type="SMART" id="SM00245">
    <property type="entry name" value="TSPc"/>
    <property type="match status" value="1"/>
</dbReference>
<dbReference type="InterPro" id="IPR011990">
    <property type="entry name" value="TPR-like_helical_dom_sf"/>
</dbReference>